<evidence type="ECO:0000313" key="2">
    <source>
        <dbReference type="EMBL" id="MQM04935.1"/>
    </source>
</evidence>
<gene>
    <name evidence="2" type="ORF">Taro_037741</name>
</gene>
<evidence type="ECO:0000313" key="3">
    <source>
        <dbReference type="Proteomes" id="UP000652761"/>
    </source>
</evidence>
<feature type="region of interest" description="Disordered" evidence="1">
    <location>
        <begin position="103"/>
        <end position="156"/>
    </location>
</feature>
<dbReference type="AlphaFoldDB" id="A0A843WK62"/>
<dbReference type="EMBL" id="NMUH01003312">
    <property type="protein sequence ID" value="MQM04935.1"/>
    <property type="molecule type" value="Genomic_DNA"/>
</dbReference>
<comment type="caution">
    <text evidence="2">The sequence shown here is derived from an EMBL/GenBank/DDBJ whole genome shotgun (WGS) entry which is preliminary data.</text>
</comment>
<feature type="compositionally biased region" description="Polar residues" evidence="1">
    <location>
        <begin position="29"/>
        <end position="43"/>
    </location>
</feature>
<sequence>MGNNEEKTTSSSLANEETIPELSEDRVIQSHTTATKQASTSDSPLCLDKHFDTSKLKDVDRVGKRADHGEFSNGSKSTNRFEALQGLNGEADINIHDLNVTHSVGGKSQIPAPQPTSGSGRKNAMHAMHHANKPDLSMGDKMDKLQARIRSLSHKH</sequence>
<proteinExistence type="predicted"/>
<accession>A0A843WK62</accession>
<organism evidence="2 3">
    <name type="scientific">Colocasia esculenta</name>
    <name type="common">Wild taro</name>
    <name type="synonym">Arum esculentum</name>
    <dbReference type="NCBI Taxonomy" id="4460"/>
    <lineage>
        <taxon>Eukaryota</taxon>
        <taxon>Viridiplantae</taxon>
        <taxon>Streptophyta</taxon>
        <taxon>Embryophyta</taxon>
        <taxon>Tracheophyta</taxon>
        <taxon>Spermatophyta</taxon>
        <taxon>Magnoliopsida</taxon>
        <taxon>Liliopsida</taxon>
        <taxon>Araceae</taxon>
        <taxon>Aroideae</taxon>
        <taxon>Colocasieae</taxon>
        <taxon>Colocasia</taxon>
    </lineage>
</organism>
<name>A0A843WK62_COLES</name>
<protein>
    <submittedName>
        <fullName evidence="2">Uncharacterized protein</fullName>
    </submittedName>
</protein>
<keyword evidence="3" id="KW-1185">Reference proteome</keyword>
<dbReference type="Proteomes" id="UP000652761">
    <property type="component" value="Unassembled WGS sequence"/>
</dbReference>
<reference evidence="2" key="1">
    <citation type="submission" date="2017-07" db="EMBL/GenBank/DDBJ databases">
        <title>Taro Niue Genome Assembly and Annotation.</title>
        <authorList>
            <person name="Atibalentja N."/>
            <person name="Keating K."/>
            <person name="Fields C.J."/>
        </authorList>
    </citation>
    <scope>NUCLEOTIDE SEQUENCE</scope>
    <source>
        <strain evidence="2">Niue_2</strain>
        <tissue evidence="2">Leaf</tissue>
    </source>
</reference>
<feature type="region of interest" description="Disordered" evidence="1">
    <location>
        <begin position="1"/>
        <end position="46"/>
    </location>
</feature>
<evidence type="ECO:0000256" key="1">
    <source>
        <dbReference type="SAM" id="MobiDB-lite"/>
    </source>
</evidence>